<accession>A0A0G0K674</accession>
<reference evidence="3 4" key="1">
    <citation type="journal article" date="2015" name="Nature">
        <title>rRNA introns, odd ribosomes, and small enigmatic genomes across a large radiation of phyla.</title>
        <authorList>
            <person name="Brown C.T."/>
            <person name="Hug L.A."/>
            <person name="Thomas B.C."/>
            <person name="Sharon I."/>
            <person name="Castelle C.J."/>
            <person name="Singh A."/>
            <person name="Wilkins M.J."/>
            <person name="Williams K.H."/>
            <person name="Banfield J.F."/>
        </authorList>
    </citation>
    <scope>NUCLEOTIDE SEQUENCE [LARGE SCALE GENOMIC DNA]</scope>
</reference>
<feature type="transmembrane region" description="Helical" evidence="1">
    <location>
        <begin position="48"/>
        <end position="68"/>
    </location>
</feature>
<name>A0A0G0K674_9BACT</name>
<dbReference type="EMBL" id="LBUX01000007">
    <property type="protein sequence ID" value="KKQ74327.1"/>
    <property type="molecule type" value="Genomic_DNA"/>
</dbReference>
<dbReference type="InterPro" id="IPR043712">
    <property type="entry name" value="DUF5652"/>
</dbReference>
<dbReference type="Proteomes" id="UP000034498">
    <property type="component" value="Unassembled WGS sequence"/>
</dbReference>
<organism evidence="3 4">
    <name type="scientific">Berkelbacteria bacterium GW2011_GWB1_38_5</name>
    <dbReference type="NCBI Taxonomy" id="1618336"/>
    <lineage>
        <taxon>Bacteria</taxon>
        <taxon>Candidatus Berkelbacteria</taxon>
    </lineage>
</organism>
<gene>
    <name evidence="3" type="ORF">US94_C0007G0004</name>
</gene>
<evidence type="ECO:0000256" key="1">
    <source>
        <dbReference type="SAM" id="Phobius"/>
    </source>
</evidence>
<dbReference type="Pfam" id="PF18893">
    <property type="entry name" value="DUF5652"/>
    <property type="match status" value="1"/>
</dbReference>
<keyword evidence="1" id="KW-1133">Transmembrane helix</keyword>
<evidence type="ECO:0000313" key="4">
    <source>
        <dbReference type="Proteomes" id="UP000034498"/>
    </source>
</evidence>
<dbReference type="AlphaFoldDB" id="A0A0G0K674"/>
<protein>
    <recommendedName>
        <fullName evidence="2">DUF5652 domain-containing protein</fullName>
    </recommendedName>
</protein>
<evidence type="ECO:0000313" key="3">
    <source>
        <dbReference type="EMBL" id="KKQ74327.1"/>
    </source>
</evidence>
<feature type="transmembrane region" description="Helical" evidence="1">
    <location>
        <begin position="16"/>
        <end position="36"/>
    </location>
</feature>
<keyword evidence="1" id="KW-0472">Membrane</keyword>
<keyword evidence="1" id="KW-0812">Transmembrane</keyword>
<feature type="domain" description="DUF5652" evidence="2">
    <location>
        <begin position="17"/>
        <end position="76"/>
    </location>
</feature>
<sequence length="77" mass="9024">MIPSVSFTNLNSNNLIFFYNIFIVVIFWSLIWKGIALWKAARNNSKPWYVVLLIVNTLGILEILYIFVFSPKNQEKV</sequence>
<comment type="caution">
    <text evidence="3">The sequence shown here is derived from an EMBL/GenBank/DDBJ whole genome shotgun (WGS) entry which is preliminary data.</text>
</comment>
<evidence type="ECO:0000259" key="2">
    <source>
        <dbReference type="Pfam" id="PF18893"/>
    </source>
</evidence>
<proteinExistence type="predicted"/>